<gene>
    <name evidence="3" type="ORF">J3R75_000859</name>
</gene>
<keyword evidence="4" id="KW-1185">Reference proteome</keyword>
<evidence type="ECO:0000313" key="3">
    <source>
        <dbReference type="EMBL" id="MDQ0288752.1"/>
    </source>
</evidence>
<dbReference type="PANTHER" id="PTHR22946:SF9">
    <property type="entry name" value="POLYKETIDE TRANSFERASE AF380"/>
    <property type="match status" value="1"/>
</dbReference>
<accession>A0AAE3VE24</accession>
<reference evidence="3" key="1">
    <citation type="submission" date="2023-07" db="EMBL/GenBank/DDBJ databases">
        <title>Genomic Encyclopedia of Type Strains, Phase IV (KMG-IV): sequencing the most valuable type-strain genomes for metagenomic binning, comparative biology and taxonomic classification.</title>
        <authorList>
            <person name="Goeker M."/>
        </authorList>
    </citation>
    <scope>NUCLEOTIDE SEQUENCE</scope>
    <source>
        <strain evidence="3">DSM 24202</strain>
    </source>
</reference>
<sequence>MFQLVRVRLFLPRQLRQGVLLLLIIALNARAQLLSGDYQIPTEQSFDGRGFSYSLQHLESCDTHSTFAITFPSPITTAVASNNSVPGELYVPKGLPNTRQYPAAVVIHILHGNFELERAICQTLASKGITAMFFKLPYYGERGGQNGRREMTSDPQRFIDTLTQATADTRRSVDIISSLPFISPKKVGVTGGSLGAIMSASICGFEPRINRAFLILGGGNLRKIIMNAHETRHLKAFIDRLPEAEREAVFAKLLEIDPLAQGPALQRLNRQGKIKMICAAEDEVVFPDCSRELAAVAGCDITWLPGLGHYTVAAAMPQIMDELVRFFSADRPASWRSPAEITAQNNAMRLTGSFLQGALSLLNSSPMPGSMHRCQLDFSINLPTNTLKGSIDYCRGSGGRYRIAGTIPQLGLAQIGQGEYPWLAGANNSVFVGTIDAQAGRGCTQYITPRLFLQWQVGVGALAGAAMAPDLLKQFCTISNSSAPDGGASLIMSSTHDQVQAEVTLGFAPDETPREMLFNAMGYSGTITIKEWLINTPEQAEIFAPPASDNTTNVRQEDVLRMIAALMERLLEETE</sequence>
<dbReference type="Proteomes" id="UP001238163">
    <property type="component" value="Unassembled WGS sequence"/>
</dbReference>
<dbReference type="SUPFAM" id="SSF53474">
    <property type="entry name" value="alpha/beta-Hydrolases"/>
    <property type="match status" value="1"/>
</dbReference>
<name>A0AAE3VE24_9BACT</name>
<proteinExistence type="predicted"/>
<dbReference type="InterPro" id="IPR002925">
    <property type="entry name" value="Dienelactn_hydro"/>
</dbReference>
<dbReference type="InterPro" id="IPR029058">
    <property type="entry name" value="AB_hydrolase_fold"/>
</dbReference>
<protein>
    <submittedName>
        <fullName evidence="3">Dienelactone hydrolase</fullName>
    </submittedName>
</protein>
<dbReference type="InterPro" id="IPR050261">
    <property type="entry name" value="FrsA_esterase"/>
</dbReference>
<dbReference type="EMBL" id="JAUSVL010000001">
    <property type="protein sequence ID" value="MDQ0288752.1"/>
    <property type="molecule type" value="Genomic_DNA"/>
</dbReference>
<evidence type="ECO:0000256" key="1">
    <source>
        <dbReference type="ARBA" id="ARBA00022801"/>
    </source>
</evidence>
<dbReference type="PANTHER" id="PTHR22946">
    <property type="entry name" value="DIENELACTONE HYDROLASE DOMAIN-CONTAINING PROTEIN-RELATED"/>
    <property type="match status" value="1"/>
</dbReference>
<dbReference type="GO" id="GO:0052689">
    <property type="term" value="F:carboxylic ester hydrolase activity"/>
    <property type="evidence" value="ECO:0007669"/>
    <property type="project" value="UniProtKB-ARBA"/>
</dbReference>
<keyword evidence="1 3" id="KW-0378">Hydrolase</keyword>
<dbReference type="AlphaFoldDB" id="A0AAE3VE24"/>
<dbReference type="Gene3D" id="3.40.50.1820">
    <property type="entry name" value="alpha/beta hydrolase"/>
    <property type="match status" value="1"/>
</dbReference>
<evidence type="ECO:0000313" key="4">
    <source>
        <dbReference type="Proteomes" id="UP001238163"/>
    </source>
</evidence>
<evidence type="ECO:0000259" key="2">
    <source>
        <dbReference type="Pfam" id="PF01738"/>
    </source>
</evidence>
<dbReference type="RefSeq" id="WP_307260086.1">
    <property type="nucleotide sequence ID" value="NZ_JAUSVL010000001.1"/>
</dbReference>
<organism evidence="3 4">
    <name type="scientific">Oligosphaera ethanolica</name>
    <dbReference type="NCBI Taxonomy" id="760260"/>
    <lineage>
        <taxon>Bacteria</taxon>
        <taxon>Pseudomonadati</taxon>
        <taxon>Lentisphaerota</taxon>
        <taxon>Oligosphaeria</taxon>
        <taxon>Oligosphaerales</taxon>
        <taxon>Oligosphaeraceae</taxon>
        <taxon>Oligosphaera</taxon>
    </lineage>
</organism>
<feature type="domain" description="Dienelactone hydrolase" evidence="2">
    <location>
        <begin position="96"/>
        <end position="217"/>
    </location>
</feature>
<comment type="caution">
    <text evidence="3">The sequence shown here is derived from an EMBL/GenBank/DDBJ whole genome shotgun (WGS) entry which is preliminary data.</text>
</comment>
<dbReference type="Pfam" id="PF01738">
    <property type="entry name" value="DLH"/>
    <property type="match status" value="1"/>
</dbReference>